<evidence type="ECO:0000256" key="4">
    <source>
        <dbReference type="ARBA" id="ARBA00022692"/>
    </source>
</evidence>
<keyword evidence="6 7" id="KW-0472">Membrane</keyword>
<feature type="transmembrane region" description="Helical" evidence="7">
    <location>
        <begin position="20"/>
        <end position="42"/>
    </location>
</feature>
<feature type="transmembrane region" description="Helical" evidence="7">
    <location>
        <begin position="145"/>
        <end position="168"/>
    </location>
</feature>
<feature type="transmembrane region" description="Helical" evidence="7">
    <location>
        <begin position="374"/>
        <end position="394"/>
    </location>
</feature>
<evidence type="ECO:0000256" key="3">
    <source>
        <dbReference type="ARBA" id="ARBA00022475"/>
    </source>
</evidence>
<dbReference type="InterPro" id="IPR036259">
    <property type="entry name" value="MFS_trans_sf"/>
</dbReference>
<organism evidence="8 9">
    <name type="scientific">Pseudonocardia xishanensis</name>
    <dbReference type="NCBI Taxonomy" id="630995"/>
    <lineage>
        <taxon>Bacteria</taxon>
        <taxon>Bacillati</taxon>
        <taxon>Actinomycetota</taxon>
        <taxon>Actinomycetes</taxon>
        <taxon>Pseudonocardiales</taxon>
        <taxon>Pseudonocardiaceae</taxon>
        <taxon>Pseudonocardia</taxon>
    </lineage>
</organism>
<keyword evidence="2" id="KW-0813">Transport</keyword>
<comment type="subcellular location">
    <subcellularLocation>
        <location evidence="1">Cell inner membrane</location>
        <topology evidence="1">Multi-pass membrane protein</topology>
    </subcellularLocation>
</comment>
<dbReference type="PANTHER" id="PTHR23513">
    <property type="entry name" value="INTEGRAL MEMBRANE EFFLUX PROTEIN-RELATED"/>
    <property type="match status" value="1"/>
</dbReference>
<evidence type="ECO:0000256" key="2">
    <source>
        <dbReference type="ARBA" id="ARBA00022448"/>
    </source>
</evidence>
<sequence>MSSALDLRPLRESADFRRLWLTGSASAVSSQIAVVAVLFQVWELTGSSAWVGAVGLATGLATGVFGLVGGTLADHVERRGLVLVTRLGTAAAAALLAATVALGIGSVAVLLALVTVQTGCTALGSAARRTFVPRLLVRERVGAGVALDHVAFQVAMLTGPALGGILLAGWGAQAAFAVDAVITAAALYGVARLPRMAPDPADGTPRSTLAGLRFVVRSPVLRGALLSDLAQTLLAMPIALFPAVNAARFGGDPRTLGFLLSAIAVGGTVAGLLSGPVARAVRPGRTSLVAAAVWGAALAGFGLVDGLVATLACLAAAGAADTVSVIGRGTLIQLATPDGYRGRVTAVEYVVGAGAPGVGNARAGFVAGFAGPEVAAVTGGVACVAAVGLVALGCRPLRDWTTGTSDTAG</sequence>
<evidence type="ECO:0000256" key="5">
    <source>
        <dbReference type="ARBA" id="ARBA00022989"/>
    </source>
</evidence>
<dbReference type="Gene3D" id="1.20.1250.20">
    <property type="entry name" value="MFS general substrate transporter like domains"/>
    <property type="match status" value="1"/>
</dbReference>
<evidence type="ECO:0000313" key="9">
    <source>
        <dbReference type="Proteomes" id="UP001501598"/>
    </source>
</evidence>
<accession>A0ABP8RJV8</accession>
<feature type="transmembrane region" description="Helical" evidence="7">
    <location>
        <begin position="104"/>
        <end position="124"/>
    </location>
</feature>
<feature type="transmembrane region" description="Helical" evidence="7">
    <location>
        <begin position="223"/>
        <end position="244"/>
    </location>
</feature>
<dbReference type="Proteomes" id="UP001501598">
    <property type="component" value="Unassembled WGS sequence"/>
</dbReference>
<keyword evidence="9" id="KW-1185">Reference proteome</keyword>
<evidence type="ECO:0000256" key="7">
    <source>
        <dbReference type="SAM" id="Phobius"/>
    </source>
</evidence>
<evidence type="ECO:0000313" key="8">
    <source>
        <dbReference type="EMBL" id="GAA4539948.1"/>
    </source>
</evidence>
<keyword evidence="3" id="KW-1003">Cell membrane</keyword>
<dbReference type="CDD" id="cd06173">
    <property type="entry name" value="MFS_MefA_like"/>
    <property type="match status" value="1"/>
</dbReference>
<gene>
    <name evidence="8" type="ORF">GCM10023175_12010</name>
</gene>
<keyword evidence="4 7" id="KW-0812">Transmembrane</keyword>
<dbReference type="Pfam" id="PF05977">
    <property type="entry name" value="MFS_3"/>
    <property type="match status" value="1"/>
</dbReference>
<keyword evidence="5 7" id="KW-1133">Transmembrane helix</keyword>
<comment type="caution">
    <text evidence="8">The sequence shown here is derived from an EMBL/GenBank/DDBJ whole genome shotgun (WGS) entry which is preliminary data.</text>
</comment>
<protein>
    <submittedName>
        <fullName evidence="8">MFS transporter</fullName>
    </submittedName>
</protein>
<dbReference type="SUPFAM" id="SSF103473">
    <property type="entry name" value="MFS general substrate transporter"/>
    <property type="match status" value="1"/>
</dbReference>
<name>A0ABP8RJV8_9PSEU</name>
<feature type="transmembrane region" description="Helical" evidence="7">
    <location>
        <begin position="48"/>
        <end position="68"/>
    </location>
</feature>
<feature type="transmembrane region" description="Helical" evidence="7">
    <location>
        <begin position="256"/>
        <end position="275"/>
    </location>
</feature>
<evidence type="ECO:0000256" key="6">
    <source>
        <dbReference type="ARBA" id="ARBA00023136"/>
    </source>
</evidence>
<dbReference type="InterPro" id="IPR010290">
    <property type="entry name" value="TM_effector"/>
</dbReference>
<proteinExistence type="predicted"/>
<feature type="transmembrane region" description="Helical" evidence="7">
    <location>
        <begin position="287"/>
        <end position="320"/>
    </location>
</feature>
<dbReference type="PANTHER" id="PTHR23513:SF9">
    <property type="entry name" value="ENTEROBACTIN EXPORTER ENTS"/>
    <property type="match status" value="1"/>
</dbReference>
<reference evidence="9" key="1">
    <citation type="journal article" date="2019" name="Int. J. Syst. Evol. Microbiol.">
        <title>The Global Catalogue of Microorganisms (GCM) 10K type strain sequencing project: providing services to taxonomists for standard genome sequencing and annotation.</title>
        <authorList>
            <consortium name="The Broad Institute Genomics Platform"/>
            <consortium name="The Broad Institute Genome Sequencing Center for Infectious Disease"/>
            <person name="Wu L."/>
            <person name="Ma J."/>
        </authorList>
    </citation>
    <scope>NUCLEOTIDE SEQUENCE [LARGE SCALE GENOMIC DNA]</scope>
    <source>
        <strain evidence="9">JCM 17906</strain>
    </source>
</reference>
<evidence type="ECO:0000256" key="1">
    <source>
        <dbReference type="ARBA" id="ARBA00004429"/>
    </source>
</evidence>
<dbReference type="EMBL" id="BAABGT010000017">
    <property type="protein sequence ID" value="GAA4539948.1"/>
    <property type="molecule type" value="Genomic_DNA"/>
</dbReference>
<dbReference type="RefSeq" id="WP_345413534.1">
    <property type="nucleotide sequence ID" value="NZ_BAABGT010000017.1"/>
</dbReference>